<protein>
    <submittedName>
        <fullName evidence="1">Uncharacterized protein</fullName>
    </submittedName>
</protein>
<dbReference type="AlphaFoldDB" id="A0A6M3K7J2"/>
<gene>
    <name evidence="1" type="ORF">MM415A01227_0008</name>
</gene>
<accession>A0A6M3K7J2</accession>
<evidence type="ECO:0000313" key="1">
    <source>
        <dbReference type="EMBL" id="QJA77757.1"/>
    </source>
</evidence>
<reference evidence="1" key="1">
    <citation type="submission" date="2020-03" db="EMBL/GenBank/DDBJ databases">
        <title>The deep terrestrial virosphere.</title>
        <authorList>
            <person name="Holmfeldt K."/>
            <person name="Nilsson E."/>
            <person name="Simone D."/>
            <person name="Lopez-Fernandez M."/>
            <person name="Wu X."/>
            <person name="de Brujin I."/>
            <person name="Lundin D."/>
            <person name="Andersson A."/>
            <person name="Bertilsson S."/>
            <person name="Dopson M."/>
        </authorList>
    </citation>
    <scope>NUCLEOTIDE SEQUENCE</scope>
    <source>
        <strain evidence="1">MM415A01227</strain>
    </source>
</reference>
<name>A0A6M3K7J2_9ZZZZ</name>
<proteinExistence type="predicted"/>
<sequence length="162" mass="16963">MAASANVTKYNAGGSGDNIIADGYIKTVEKVWIDSYAIPTDTMTASTATIDIAMIPSNKKITSIDIDIETAVSQNAMLFGVGHAGNVSAFLPSVTVIHALTRSVIRLPGVFIQASSPSLSTIHFPAPDGFQMVTAGTTGTIQLILANWTATSGTIKTIVRYT</sequence>
<organism evidence="1">
    <name type="scientific">viral metagenome</name>
    <dbReference type="NCBI Taxonomy" id="1070528"/>
    <lineage>
        <taxon>unclassified sequences</taxon>
        <taxon>metagenomes</taxon>
        <taxon>organismal metagenomes</taxon>
    </lineage>
</organism>
<dbReference type="EMBL" id="MT142300">
    <property type="protein sequence ID" value="QJA77757.1"/>
    <property type="molecule type" value="Genomic_DNA"/>
</dbReference>